<evidence type="ECO:0000313" key="2">
    <source>
        <dbReference type="Proteomes" id="UP000467379"/>
    </source>
</evidence>
<dbReference type="Proteomes" id="UP000467379">
    <property type="component" value="Chromosome"/>
</dbReference>
<organism evidence="1 2">
    <name type="scientific">Mycobacterium branderi</name>
    <dbReference type="NCBI Taxonomy" id="43348"/>
    <lineage>
        <taxon>Bacteria</taxon>
        <taxon>Bacillati</taxon>
        <taxon>Actinomycetota</taxon>
        <taxon>Actinomycetes</taxon>
        <taxon>Mycobacteriales</taxon>
        <taxon>Mycobacteriaceae</taxon>
        <taxon>Mycobacterium</taxon>
    </lineage>
</organism>
<protein>
    <submittedName>
        <fullName evidence="1">Uncharacterized protein</fullName>
    </submittedName>
</protein>
<reference evidence="1 2" key="1">
    <citation type="journal article" date="2019" name="Emerg. Microbes Infect.">
        <title>Comprehensive subspecies identification of 175 nontuberculous mycobacteria species based on 7547 genomic profiles.</title>
        <authorList>
            <person name="Matsumoto Y."/>
            <person name="Kinjo T."/>
            <person name="Motooka D."/>
            <person name="Nabeya D."/>
            <person name="Jung N."/>
            <person name="Uechi K."/>
            <person name="Horii T."/>
            <person name="Iida T."/>
            <person name="Fujita J."/>
            <person name="Nakamura S."/>
        </authorList>
    </citation>
    <scope>NUCLEOTIDE SEQUENCE [LARGE SCALE GENOMIC DNA]</scope>
    <source>
        <strain evidence="1 2">JCM 12687</strain>
    </source>
</reference>
<evidence type="ECO:0000313" key="1">
    <source>
        <dbReference type="EMBL" id="BBZ12045.1"/>
    </source>
</evidence>
<dbReference type="EMBL" id="AP022606">
    <property type="protein sequence ID" value="BBZ12045.1"/>
    <property type="molecule type" value="Genomic_DNA"/>
</dbReference>
<accession>A0ABM7KLW6</accession>
<gene>
    <name evidence="1" type="ORF">MBRA_22400</name>
</gene>
<proteinExistence type="predicted"/>
<sequence length="141" mass="15738">MPQRSQSGGDCSAEVGRYCNVVDIARAMLRHPGDDRYRMRAFYELIRAAADLGEAAMQLIAVEPPLVGDPRFDALLAAAAEYIAQRLGQLIPAWSQKPCRFLETQWWVSDLPSGRAYASSGTRPAFKRRGIWIDEHDLSTV</sequence>
<name>A0ABM7KLW6_9MYCO</name>
<dbReference type="RefSeq" id="WP_139799741.1">
    <property type="nucleotide sequence ID" value="NZ_AP022606.1"/>
</dbReference>
<keyword evidence="2" id="KW-1185">Reference proteome</keyword>